<dbReference type="EMBL" id="MSIF01000027">
    <property type="protein sequence ID" value="OLF05644.1"/>
    <property type="molecule type" value="Genomic_DNA"/>
</dbReference>
<organism evidence="1 2">
    <name type="scientific">Actinophytocola xinjiangensis</name>
    <dbReference type="NCBI Taxonomy" id="485602"/>
    <lineage>
        <taxon>Bacteria</taxon>
        <taxon>Bacillati</taxon>
        <taxon>Actinomycetota</taxon>
        <taxon>Actinomycetes</taxon>
        <taxon>Pseudonocardiales</taxon>
        <taxon>Pseudonocardiaceae</taxon>
    </lineage>
</organism>
<dbReference type="OrthoDB" id="5521286at2"/>
<comment type="caution">
    <text evidence="1">The sequence shown here is derived from an EMBL/GenBank/DDBJ whole genome shotgun (WGS) entry which is preliminary data.</text>
</comment>
<name>A0A7Z0WFJ9_9PSEU</name>
<dbReference type="AlphaFoldDB" id="A0A7Z0WFJ9"/>
<evidence type="ECO:0000313" key="1">
    <source>
        <dbReference type="EMBL" id="OLF05644.1"/>
    </source>
</evidence>
<dbReference type="Proteomes" id="UP000185696">
    <property type="component" value="Unassembled WGS sequence"/>
</dbReference>
<sequence>MVVVEIACDESGSEGEKLVGGVTDVFAHASVGLSLAAATDCVARVRDRIRSPAQEYKANHLLRDKHRGALVWLLGESGPMHGEAFVVLVDKTLFLVSRMVGLLTGDDSRAAVLNTGGPAAFGQQRWAAFLESFNSVVRVRTRRGDQVTIDSFFQDLDYLLRFRVDDQVRSILAEMSGGRQRIENYRTSIAVDPTVVSTVDPMVSSIVRTVTHWSGGEPVEIVHDEQLSFTETRIAQLKRLCAGRLAGLRLVDSRDDARVQVADFLAGVARRIASEEHNGRGDPELIALLRPYVVG</sequence>
<gene>
    <name evidence="1" type="ORF">BLA60_35560</name>
</gene>
<reference evidence="1 2" key="1">
    <citation type="submission" date="2016-12" db="EMBL/GenBank/DDBJ databases">
        <title>The draft genome sequence of Actinophytocola xinjiangensis.</title>
        <authorList>
            <person name="Wang W."/>
            <person name="Yuan L."/>
        </authorList>
    </citation>
    <scope>NUCLEOTIDE SEQUENCE [LARGE SCALE GENOMIC DNA]</scope>
    <source>
        <strain evidence="1 2">CGMCC 4.4663</strain>
    </source>
</reference>
<proteinExistence type="predicted"/>
<evidence type="ECO:0000313" key="2">
    <source>
        <dbReference type="Proteomes" id="UP000185696"/>
    </source>
</evidence>
<keyword evidence="2" id="KW-1185">Reference proteome</keyword>
<evidence type="ECO:0008006" key="3">
    <source>
        <dbReference type="Google" id="ProtNLM"/>
    </source>
</evidence>
<accession>A0A7Z0WFJ9</accession>
<protein>
    <recommendedName>
        <fullName evidence="3">DUF3800 domain-containing protein</fullName>
    </recommendedName>
</protein>